<evidence type="ECO:0000256" key="1">
    <source>
        <dbReference type="SAM" id="Coils"/>
    </source>
</evidence>
<proteinExistence type="predicted"/>
<feature type="chain" id="PRO_5013922632" description="C-type lectin domain-containing protein" evidence="3">
    <location>
        <begin position="17"/>
        <end position="1045"/>
    </location>
</feature>
<keyword evidence="3" id="KW-0732">Signal</keyword>
<feature type="region of interest" description="Disordered" evidence="2">
    <location>
        <begin position="211"/>
        <end position="234"/>
    </location>
</feature>
<keyword evidence="6" id="KW-1185">Reference proteome</keyword>
<evidence type="ECO:0000313" key="6">
    <source>
        <dbReference type="Proteomes" id="UP000230233"/>
    </source>
</evidence>
<evidence type="ECO:0000313" key="5">
    <source>
        <dbReference type="EMBL" id="PIC47252.1"/>
    </source>
</evidence>
<dbReference type="PROSITE" id="PS50041">
    <property type="entry name" value="C_TYPE_LECTIN_2"/>
    <property type="match status" value="2"/>
</dbReference>
<name>A0A2G5V680_9PELO</name>
<evidence type="ECO:0000256" key="2">
    <source>
        <dbReference type="SAM" id="MobiDB-lite"/>
    </source>
</evidence>
<dbReference type="InterPro" id="IPR050111">
    <property type="entry name" value="C-type_lectin/snaclec_domain"/>
</dbReference>
<feature type="signal peptide" evidence="3">
    <location>
        <begin position="1"/>
        <end position="16"/>
    </location>
</feature>
<gene>
    <name evidence="5" type="primary">Cni-clec-146</name>
    <name evidence="5" type="synonym">Cnig_chr_II.g6667</name>
    <name evidence="5" type="ORF">B9Z55_006667</name>
</gene>
<feature type="coiled-coil region" evidence="1">
    <location>
        <begin position="331"/>
        <end position="358"/>
    </location>
</feature>
<dbReference type="InterPro" id="IPR001304">
    <property type="entry name" value="C-type_lectin-like"/>
</dbReference>
<feature type="coiled-coil region" evidence="1">
    <location>
        <begin position="511"/>
        <end position="545"/>
    </location>
</feature>
<dbReference type="SUPFAM" id="SSF56436">
    <property type="entry name" value="C-type lectin-like"/>
    <property type="match status" value="2"/>
</dbReference>
<dbReference type="OrthoDB" id="5853226at2759"/>
<dbReference type="InterPro" id="IPR016186">
    <property type="entry name" value="C-type_lectin-like/link_sf"/>
</dbReference>
<dbReference type="STRING" id="1611254.A0A2G5V680"/>
<dbReference type="SMART" id="SM00034">
    <property type="entry name" value="CLECT"/>
    <property type="match status" value="2"/>
</dbReference>
<evidence type="ECO:0000256" key="3">
    <source>
        <dbReference type="SAM" id="SignalP"/>
    </source>
</evidence>
<feature type="compositionally biased region" description="Polar residues" evidence="2">
    <location>
        <begin position="147"/>
        <end position="158"/>
    </location>
</feature>
<feature type="compositionally biased region" description="Polar residues" evidence="2">
    <location>
        <begin position="82"/>
        <end position="91"/>
    </location>
</feature>
<organism evidence="5 6">
    <name type="scientific">Caenorhabditis nigoni</name>
    <dbReference type="NCBI Taxonomy" id="1611254"/>
    <lineage>
        <taxon>Eukaryota</taxon>
        <taxon>Metazoa</taxon>
        <taxon>Ecdysozoa</taxon>
        <taxon>Nematoda</taxon>
        <taxon>Chromadorea</taxon>
        <taxon>Rhabditida</taxon>
        <taxon>Rhabditina</taxon>
        <taxon>Rhabditomorpha</taxon>
        <taxon>Rhabditoidea</taxon>
        <taxon>Rhabditidae</taxon>
        <taxon>Peloderinae</taxon>
        <taxon>Caenorhabditis</taxon>
    </lineage>
</organism>
<protein>
    <recommendedName>
        <fullName evidence="4">C-type lectin domain-containing protein</fullName>
    </recommendedName>
</protein>
<dbReference type="PANTHER" id="PTHR22803">
    <property type="entry name" value="MANNOSE, PHOSPHOLIPASE, LECTIN RECEPTOR RELATED"/>
    <property type="match status" value="1"/>
</dbReference>
<dbReference type="InterPro" id="IPR016187">
    <property type="entry name" value="CTDL_fold"/>
</dbReference>
<evidence type="ECO:0000259" key="4">
    <source>
        <dbReference type="PROSITE" id="PS50041"/>
    </source>
</evidence>
<dbReference type="CDD" id="cd00037">
    <property type="entry name" value="CLECT"/>
    <property type="match status" value="2"/>
</dbReference>
<reference evidence="6" key="1">
    <citation type="submission" date="2017-10" db="EMBL/GenBank/DDBJ databases">
        <title>Rapid genome shrinkage in a self-fertile nematode reveals novel sperm competition proteins.</title>
        <authorList>
            <person name="Yin D."/>
            <person name="Schwarz E.M."/>
            <person name="Thomas C.G."/>
            <person name="Felde R.L."/>
            <person name="Korf I.F."/>
            <person name="Cutter A.D."/>
            <person name="Schartner C.M."/>
            <person name="Ralston E.J."/>
            <person name="Meyer B.J."/>
            <person name="Haag E.S."/>
        </authorList>
    </citation>
    <scope>NUCLEOTIDE SEQUENCE [LARGE SCALE GENOMIC DNA]</scope>
    <source>
        <strain evidence="6">JU1422</strain>
    </source>
</reference>
<keyword evidence="1" id="KW-0175">Coiled coil</keyword>
<comment type="caution">
    <text evidence="5">The sequence shown here is derived from an EMBL/GenBank/DDBJ whole genome shotgun (WGS) entry which is preliminary data.</text>
</comment>
<feature type="compositionally biased region" description="Low complexity" evidence="2">
    <location>
        <begin position="211"/>
        <end position="227"/>
    </location>
</feature>
<feature type="region of interest" description="Disordered" evidence="2">
    <location>
        <begin position="78"/>
        <end position="159"/>
    </location>
</feature>
<feature type="domain" description="C-type lectin" evidence="4">
    <location>
        <begin position="367"/>
        <end position="471"/>
    </location>
</feature>
<dbReference type="AlphaFoldDB" id="A0A2G5V680"/>
<feature type="region of interest" description="Disordered" evidence="2">
    <location>
        <begin position="479"/>
        <end position="504"/>
    </location>
</feature>
<dbReference type="Gene3D" id="3.10.100.10">
    <property type="entry name" value="Mannose-Binding Protein A, subunit A"/>
    <property type="match status" value="2"/>
</dbReference>
<dbReference type="EMBL" id="PDUG01000002">
    <property type="protein sequence ID" value="PIC47252.1"/>
    <property type="molecule type" value="Genomic_DNA"/>
</dbReference>
<accession>A0A2G5V680</accession>
<dbReference type="Pfam" id="PF00059">
    <property type="entry name" value="Lectin_C"/>
    <property type="match status" value="2"/>
</dbReference>
<feature type="domain" description="C-type lectin" evidence="4">
    <location>
        <begin position="950"/>
        <end position="1034"/>
    </location>
</feature>
<dbReference type="Proteomes" id="UP000230233">
    <property type="component" value="Chromosome II"/>
</dbReference>
<sequence>MRSIFVVLLFAAVVQTQFELSSAASTRATTRRPSWIRSKVTRVQEWAGWRRRESTTPRIRSTTVAPSSRSFVDRVRDRFRGSASQSSTTSPGFVDRIRNKFRGDTPTSTVSPHDAPDSGFLNRMKSKFGVNPGTSAPPIDHPGGGSSTVPPHQASSDPSFLDKIKAKLGGRTIIPVPIPLPHHDSADPSFLDKIKAKLGIGHQNLEFSTSTTQESTTPYIVTTSSSPPTTPQPSEPGFFGKAFAKLKSMLNIDSTDPAKPNLVVKYGKKAVENWVPNFWKKSKRFRTLDLSKKFIFFSSLFTFHESFQNFHGMNSFFSTDEEFPTQLQNFEGRTQTEIRTLREKVERLEKLVEGLQSILMKEWNVTESGSKYRLFEERKNWDNAEKHCQGFGAHLAIIDNEAKNTFVTNLINSSETSDFAWIGMKTKTSTQTSTPFTNFDSESPIDGCAVMDSKGVWSIRSCIQLRPFVCQIIKTDTESRKVTQKAKPAPPPPPPPKKDKSWVRSKIDSAKEKYEAGKQKIKTKVEHAKEKYEHAKEKVKSKLSKSGDAKNAFVQKTTPRINTDFHLKTTKSYGWNPNAHYGGDSILTTKKPLFDRIKEKAKGSEKYVGKAVGWAKKDLGIGVEGPKKPSKILKFGKKAVEFVFKKKAKKTPQVGFSNAGVGYTGGSYAGGSYSQGYSNPESSDLHQKVEYLRSRLEVMQDKIQGTWNTSEAGTKYKLFEDRKNWNDAQVVFNFLNEIPKIRIWNLESWNLECGIWNVESGIWNLESGIWNLESGIWNLESGIWNLESGIWNLESGIWNLESGIWNLESGIWNLESGIWNLESGIWNLESGIWNLESGIWNLESGIWNLESGIWNLESGIWNLESGIWNLESGIWNLESGIWNLESGIWNLESGIWNLESGIWNLESGIWNLESGIWNLESGIWNLESGIWNLDILDAHPSSFFLFQLHCEELGSNLAYLDSESKNNYAKLLLNESQNTTMVWFGLRTEIGLESASQPQNQFSNFAHLDGCGAVDRNGTWTISACTIELPYLCQAFRFDVLVEIP</sequence>